<dbReference type="InterPro" id="IPR036691">
    <property type="entry name" value="Endo/exonu/phosph_ase_sf"/>
</dbReference>
<evidence type="ECO:0000259" key="1">
    <source>
        <dbReference type="Pfam" id="PF03372"/>
    </source>
</evidence>
<feature type="domain" description="Endonuclease/exonuclease/phosphatase" evidence="1">
    <location>
        <begin position="64"/>
        <end position="288"/>
    </location>
</feature>
<dbReference type="SUPFAM" id="SSF56219">
    <property type="entry name" value="DNase I-like"/>
    <property type="match status" value="1"/>
</dbReference>
<keyword evidence="3" id="KW-1185">Reference proteome</keyword>
<gene>
    <name evidence="2" type="ORF">FB382_002855</name>
</gene>
<keyword evidence="2" id="KW-0255">Endonuclease</keyword>
<comment type="caution">
    <text evidence="2">The sequence shown here is derived from an EMBL/GenBank/DDBJ whole genome shotgun (WGS) entry which is preliminary data.</text>
</comment>
<reference evidence="2 3" key="1">
    <citation type="submission" date="2020-07" db="EMBL/GenBank/DDBJ databases">
        <title>Sequencing the genomes of 1000 actinobacteria strains.</title>
        <authorList>
            <person name="Klenk H.-P."/>
        </authorList>
    </citation>
    <scope>NUCLEOTIDE SEQUENCE [LARGE SCALE GENOMIC DNA]</scope>
    <source>
        <strain evidence="2 3">DSM 21349</strain>
    </source>
</reference>
<dbReference type="AlphaFoldDB" id="A0A7W3J1S5"/>
<dbReference type="GO" id="GO:0004527">
    <property type="term" value="F:exonuclease activity"/>
    <property type="evidence" value="ECO:0007669"/>
    <property type="project" value="UniProtKB-KW"/>
</dbReference>
<keyword evidence="2" id="KW-0378">Hydrolase</keyword>
<dbReference type="InterPro" id="IPR005135">
    <property type="entry name" value="Endo/exonuclease/phosphatase"/>
</dbReference>
<dbReference type="EMBL" id="JACGXA010000001">
    <property type="protein sequence ID" value="MBA8804564.1"/>
    <property type="molecule type" value="Genomic_DNA"/>
</dbReference>
<dbReference type="Proteomes" id="UP000580910">
    <property type="component" value="Unassembled WGS sequence"/>
</dbReference>
<sequence length="317" mass="36707">MQLTRHGLAVLLGALVTTLLASLITLVPASPGQALAASSGASTRHHRVHHHRTHRHVTTHFKIATFNILGSQHTVRRGGWGPGYVRAKVTGRAIKRRRIDVIGLQEVQLDQLRVLRRHMHGYRFWPGTRLGYPGIPLQIGWRTWKFRRVQSGWVRTPFDHQHRPTPWVKLRNLRTGRMVYVVDVHNSPGPRQQRSRFAATGKQVRLVRHLRSHHRPVFVVGDMNEKRGFFCRMVRKTDLWAANGGGIRHGRCHAPAHPRIDWIMGSGPIRFSRYRHDKGFGVRFSSDHDLVRARVTMRVLRRPHHHSRAVSRHRHRH</sequence>
<keyword evidence="2" id="KW-0540">Nuclease</keyword>
<keyword evidence="2" id="KW-0269">Exonuclease</keyword>
<proteinExistence type="predicted"/>
<organism evidence="2 3">
    <name type="scientific">Nocardioides ginsengisegetis</name>
    <dbReference type="NCBI Taxonomy" id="661491"/>
    <lineage>
        <taxon>Bacteria</taxon>
        <taxon>Bacillati</taxon>
        <taxon>Actinomycetota</taxon>
        <taxon>Actinomycetes</taxon>
        <taxon>Propionibacteriales</taxon>
        <taxon>Nocardioidaceae</taxon>
        <taxon>Nocardioides</taxon>
    </lineage>
</organism>
<dbReference type="Pfam" id="PF03372">
    <property type="entry name" value="Exo_endo_phos"/>
    <property type="match status" value="1"/>
</dbReference>
<dbReference type="Gene3D" id="3.60.10.10">
    <property type="entry name" value="Endonuclease/exonuclease/phosphatase"/>
    <property type="match status" value="1"/>
</dbReference>
<evidence type="ECO:0000313" key="3">
    <source>
        <dbReference type="Proteomes" id="UP000580910"/>
    </source>
</evidence>
<dbReference type="GO" id="GO:0004519">
    <property type="term" value="F:endonuclease activity"/>
    <property type="evidence" value="ECO:0007669"/>
    <property type="project" value="UniProtKB-KW"/>
</dbReference>
<name>A0A7W3J1S5_9ACTN</name>
<evidence type="ECO:0000313" key="2">
    <source>
        <dbReference type="EMBL" id="MBA8804564.1"/>
    </source>
</evidence>
<protein>
    <submittedName>
        <fullName evidence="2">Endonuclease/exonuclease/phosphatase family metal-dependent hydrolase</fullName>
    </submittedName>
</protein>
<accession>A0A7W3J1S5</accession>
<dbReference type="RefSeq" id="WP_182540176.1">
    <property type="nucleotide sequence ID" value="NZ_JACGXA010000001.1"/>
</dbReference>